<dbReference type="OrthoDB" id="637707at2"/>
<evidence type="ECO:0000313" key="2">
    <source>
        <dbReference type="Proteomes" id="UP000238034"/>
    </source>
</evidence>
<evidence type="ECO:0000313" key="1">
    <source>
        <dbReference type="EMBL" id="PRY50324.1"/>
    </source>
</evidence>
<sequence length="276" mass="31116">MRLTRIIILFLFTAILAACERVLDIEIREEQPVLVIEGSLTTKREPHTVKLYYTRPVIAGTAASVVSQAFITLKDNVGNIETLRELGNGVYEISNMRGREGRTYTLSVAFGDNTYEAISTIPRLSMEADTLEFKYKNKQLLYPEEGYYPFIGGQDLDGLGDFTQYKIFRNGKFLNKAKEINLFRDKYVDGNRIGNYELEIDSPFVSGDHIRIEAWSLTEAHYNTLADIREQLSNSGLFASPLPNVRSNIRKVNPASASVTGFFGTSSVKSVERYVP</sequence>
<keyword evidence="2" id="KW-1185">Reference proteome</keyword>
<comment type="caution">
    <text evidence="1">The sequence shown here is derived from an EMBL/GenBank/DDBJ whole genome shotgun (WGS) entry which is preliminary data.</text>
</comment>
<dbReference type="Pfam" id="PF14054">
    <property type="entry name" value="DUF4249"/>
    <property type="match status" value="1"/>
</dbReference>
<proteinExistence type="predicted"/>
<dbReference type="RefSeq" id="WP_106294339.1">
    <property type="nucleotide sequence ID" value="NZ_PVTH01000009.1"/>
</dbReference>
<accession>A0A2T0TXA0</accession>
<dbReference type="Proteomes" id="UP000238034">
    <property type="component" value="Unassembled WGS sequence"/>
</dbReference>
<organism evidence="1 2">
    <name type="scientific">Arcticibacter pallidicorallinus</name>
    <dbReference type="NCBI Taxonomy" id="1259464"/>
    <lineage>
        <taxon>Bacteria</taxon>
        <taxon>Pseudomonadati</taxon>
        <taxon>Bacteroidota</taxon>
        <taxon>Sphingobacteriia</taxon>
        <taxon>Sphingobacteriales</taxon>
        <taxon>Sphingobacteriaceae</taxon>
        <taxon>Arcticibacter</taxon>
    </lineage>
</organism>
<dbReference type="EMBL" id="PVTH01000009">
    <property type="protein sequence ID" value="PRY50324.1"/>
    <property type="molecule type" value="Genomic_DNA"/>
</dbReference>
<dbReference type="InterPro" id="IPR025345">
    <property type="entry name" value="DUF4249"/>
</dbReference>
<name>A0A2T0TXA0_9SPHI</name>
<gene>
    <name evidence="1" type="ORF">B0I27_10945</name>
</gene>
<protein>
    <submittedName>
        <fullName evidence="1">Uncharacterized protein DUF4249</fullName>
    </submittedName>
</protein>
<reference evidence="1 2" key="1">
    <citation type="submission" date="2018-03" db="EMBL/GenBank/DDBJ databases">
        <title>Genomic Encyclopedia of Type Strains, Phase III (KMG-III): the genomes of soil and plant-associated and newly described type strains.</title>
        <authorList>
            <person name="Whitman W."/>
        </authorList>
    </citation>
    <scope>NUCLEOTIDE SEQUENCE [LARGE SCALE GENOMIC DNA]</scope>
    <source>
        <strain evidence="1 2">CGMCC 1.9313</strain>
    </source>
</reference>
<dbReference type="AlphaFoldDB" id="A0A2T0TXA0"/>
<dbReference type="PROSITE" id="PS51257">
    <property type="entry name" value="PROKAR_LIPOPROTEIN"/>
    <property type="match status" value="1"/>
</dbReference>